<accession>A0A0F9PIH2</accession>
<name>A0A0F9PIH2_9ZZZZ</name>
<protein>
    <submittedName>
        <fullName evidence="1">Uncharacterized protein</fullName>
    </submittedName>
</protein>
<gene>
    <name evidence="1" type="ORF">LCGC14_1134160</name>
</gene>
<dbReference type="AlphaFoldDB" id="A0A0F9PIH2"/>
<dbReference type="EMBL" id="LAZR01005334">
    <property type="protein sequence ID" value="KKN00791.1"/>
    <property type="molecule type" value="Genomic_DNA"/>
</dbReference>
<sequence length="76" mass="8772">MKVTKDQDLSVNPLLGKGRGQKKRRIQWAIDKFDLSVILYYGRRKDYLVSLKNKAPGAFTARWFSGFGWGFIGYGR</sequence>
<evidence type="ECO:0000313" key="1">
    <source>
        <dbReference type="EMBL" id="KKN00791.1"/>
    </source>
</evidence>
<comment type="caution">
    <text evidence="1">The sequence shown here is derived from an EMBL/GenBank/DDBJ whole genome shotgun (WGS) entry which is preliminary data.</text>
</comment>
<reference evidence="1" key="1">
    <citation type="journal article" date="2015" name="Nature">
        <title>Complex archaea that bridge the gap between prokaryotes and eukaryotes.</title>
        <authorList>
            <person name="Spang A."/>
            <person name="Saw J.H."/>
            <person name="Jorgensen S.L."/>
            <person name="Zaremba-Niedzwiedzka K."/>
            <person name="Martijn J."/>
            <person name="Lind A.E."/>
            <person name="van Eijk R."/>
            <person name="Schleper C."/>
            <person name="Guy L."/>
            <person name="Ettema T.J."/>
        </authorList>
    </citation>
    <scope>NUCLEOTIDE SEQUENCE</scope>
</reference>
<organism evidence="1">
    <name type="scientific">marine sediment metagenome</name>
    <dbReference type="NCBI Taxonomy" id="412755"/>
    <lineage>
        <taxon>unclassified sequences</taxon>
        <taxon>metagenomes</taxon>
        <taxon>ecological metagenomes</taxon>
    </lineage>
</organism>
<proteinExistence type="predicted"/>